<feature type="region of interest" description="Disordered" evidence="6">
    <location>
        <begin position="412"/>
        <end position="446"/>
    </location>
</feature>
<dbReference type="EMBL" id="LRBV02000007">
    <property type="status" value="NOT_ANNOTATED_CDS"/>
    <property type="molecule type" value="Genomic_DNA"/>
</dbReference>
<evidence type="ECO:0000256" key="4">
    <source>
        <dbReference type="ARBA" id="ARBA00023163"/>
    </source>
</evidence>
<dbReference type="OrthoDB" id="1569016at2759"/>
<dbReference type="GO" id="GO:0005634">
    <property type="term" value="C:nucleus"/>
    <property type="evidence" value="ECO:0007669"/>
    <property type="project" value="UniProtKB-SubCell"/>
</dbReference>
<keyword evidence="2" id="KW-0805">Transcription regulation</keyword>
<evidence type="ECO:0000256" key="1">
    <source>
        <dbReference type="ARBA" id="ARBA00004123"/>
    </source>
</evidence>
<dbReference type="AlphaFoldDB" id="A0A7N2M7F6"/>
<evidence type="ECO:0000256" key="6">
    <source>
        <dbReference type="SAM" id="MobiDB-lite"/>
    </source>
</evidence>
<reference evidence="7" key="2">
    <citation type="submission" date="2021-01" db="UniProtKB">
        <authorList>
            <consortium name="EnsemblPlants"/>
        </authorList>
    </citation>
    <scope>IDENTIFICATION</scope>
</reference>
<evidence type="ECO:0000313" key="7">
    <source>
        <dbReference type="EnsemblPlants" id="QL07p048385:mrna"/>
    </source>
</evidence>
<dbReference type="EnsemblPlants" id="QL07p048385:mrna">
    <property type="protein sequence ID" value="QL07p048385:mrna"/>
    <property type="gene ID" value="QL07p048385"/>
</dbReference>
<evidence type="ECO:0000256" key="5">
    <source>
        <dbReference type="ARBA" id="ARBA00023242"/>
    </source>
</evidence>
<name>A0A7N2M7F6_QUELO</name>
<organism evidence="7 8">
    <name type="scientific">Quercus lobata</name>
    <name type="common">Valley oak</name>
    <dbReference type="NCBI Taxonomy" id="97700"/>
    <lineage>
        <taxon>Eukaryota</taxon>
        <taxon>Viridiplantae</taxon>
        <taxon>Streptophyta</taxon>
        <taxon>Embryophyta</taxon>
        <taxon>Tracheophyta</taxon>
        <taxon>Spermatophyta</taxon>
        <taxon>Magnoliopsida</taxon>
        <taxon>eudicotyledons</taxon>
        <taxon>Gunneridae</taxon>
        <taxon>Pentapetalae</taxon>
        <taxon>rosids</taxon>
        <taxon>fabids</taxon>
        <taxon>Fagales</taxon>
        <taxon>Fagaceae</taxon>
        <taxon>Quercus</taxon>
    </lineage>
</organism>
<dbReference type="InterPro" id="IPR016177">
    <property type="entry name" value="DNA-bd_dom_sf"/>
</dbReference>
<dbReference type="Gene3D" id="3.30.890.10">
    <property type="entry name" value="Methyl-cpg-binding Protein 2, Chain A"/>
    <property type="match status" value="1"/>
</dbReference>
<proteinExistence type="predicted"/>
<evidence type="ECO:0000256" key="2">
    <source>
        <dbReference type="ARBA" id="ARBA00023015"/>
    </source>
</evidence>
<dbReference type="InParanoid" id="A0A7N2M7F6"/>
<feature type="region of interest" description="Disordered" evidence="6">
    <location>
        <begin position="259"/>
        <end position="312"/>
    </location>
</feature>
<dbReference type="Gramene" id="QL07p048385:mrna">
    <property type="protein sequence ID" value="QL07p048385:mrna"/>
    <property type="gene ID" value="QL07p048385"/>
</dbReference>
<comment type="subcellular location">
    <subcellularLocation>
        <location evidence="1">Nucleus</location>
    </subcellularLocation>
</comment>
<dbReference type="KEGG" id="qlo:115952864"/>
<evidence type="ECO:0000313" key="8">
    <source>
        <dbReference type="Proteomes" id="UP000594261"/>
    </source>
</evidence>
<dbReference type="GO" id="GO:0003677">
    <property type="term" value="F:DNA binding"/>
    <property type="evidence" value="ECO:0007669"/>
    <property type="project" value="UniProtKB-KW"/>
</dbReference>
<accession>A0A7N2M7F6</accession>
<reference evidence="7 8" key="1">
    <citation type="journal article" date="2016" name="G3 (Bethesda)">
        <title>First Draft Assembly and Annotation of the Genome of a California Endemic Oak Quercus lobata Nee (Fagaceae).</title>
        <authorList>
            <person name="Sork V.L."/>
            <person name="Fitz-Gibbon S.T."/>
            <person name="Puiu D."/>
            <person name="Crepeau M."/>
            <person name="Gugger P.F."/>
            <person name="Sherman R."/>
            <person name="Stevens K."/>
            <person name="Langley C.H."/>
            <person name="Pellegrini M."/>
            <person name="Salzberg S.L."/>
        </authorList>
    </citation>
    <scope>NUCLEOTIDE SEQUENCE [LARGE SCALE GENOMIC DNA]</scope>
    <source>
        <strain evidence="7 8">cv. SW786</strain>
    </source>
</reference>
<dbReference type="RefSeq" id="XP_030926056.1">
    <property type="nucleotide sequence ID" value="XM_031070196.1"/>
</dbReference>
<protein>
    <recommendedName>
        <fullName evidence="9">MBD domain-containing protein</fullName>
    </recommendedName>
</protein>
<dbReference type="GeneID" id="115952864"/>
<sequence>MVLISEYSEDDKAMESQILKPLATEGQESFYLEKGQHSGTVRVIKLDGANMSDSQNPIKVENITGWEIQPYVPKPVVEGGFSQDNGLLAKLHKILKDVISQSTSYLRKQAGKNEDGTNDNGAVQAVPISYQPPVLDCANKNLAINTATPLKKPRGSTSLAGEISVSFKLPSDCDINFEEVDKILSPLPQGVDPKDSNTQNVRQFSFVERLHGWKIIRRKRSNGRFDVYYRHEKSNRTFRSTVEVVNFLLYEVYPDKPKPKKARQAEAEADNSAQKSEQKKEKLKRKRTSPTAEGGSSVISKKKKARLSSEVREEHKTKTVEVKYIETMEELVDDDGYIVELINPSYGYNFYRRTSPETEEEKRNRLIVEEWLYIAHRNLLNMFNGEQNVPQGEGNNEMDADEDSDVEEIIFADPPPDSVAANPTQKQENPVKPKQEENISAAPPPDSVAAIPTQEQAFPVVPKDAAPPPPDSVAAIPTQEQENPVNQPANPVEMVPNNPAMVEANPALVQGNDIPVLMERDDGGPSSFIASYNEQCALINFIPRVDEAFEDLQGDWSYVEPIFSGSL</sequence>
<keyword evidence="4" id="KW-0804">Transcription</keyword>
<dbReference type="SUPFAM" id="SSF54171">
    <property type="entry name" value="DNA-binding domain"/>
    <property type="match status" value="1"/>
</dbReference>
<keyword evidence="8" id="KW-1185">Reference proteome</keyword>
<evidence type="ECO:0000256" key="3">
    <source>
        <dbReference type="ARBA" id="ARBA00023125"/>
    </source>
</evidence>
<keyword evidence="5" id="KW-0539">Nucleus</keyword>
<keyword evidence="3" id="KW-0238">DNA-binding</keyword>
<dbReference type="Proteomes" id="UP000594261">
    <property type="component" value="Chromosome 7"/>
</dbReference>
<gene>
    <name evidence="7" type="primary">LOC115952864</name>
</gene>
<evidence type="ECO:0008006" key="9">
    <source>
        <dbReference type="Google" id="ProtNLM"/>
    </source>
</evidence>